<feature type="domain" description="STAS" evidence="3">
    <location>
        <begin position="19"/>
        <end position="117"/>
    </location>
</feature>
<keyword evidence="5" id="KW-1185">Reference proteome</keyword>
<dbReference type="GO" id="GO:0043856">
    <property type="term" value="F:anti-sigma factor antagonist activity"/>
    <property type="evidence" value="ECO:0007669"/>
    <property type="project" value="InterPro"/>
</dbReference>
<dbReference type="EMBL" id="BOON01000041">
    <property type="protein sequence ID" value="GII24816.1"/>
    <property type="molecule type" value="Genomic_DNA"/>
</dbReference>
<comment type="caution">
    <text evidence="4">The sequence shown here is derived from an EMBL/GenBank/DDBJ whole genome shotgun (WGS) entry which is preliminary data.</text>
</comment>
<evidence type="ECO:0000259" key="3">
    <source>
        <dbReference type="PROSITE" id="PS50801"/>
    </source>
</evidence>
<proteinExistence type="inferred from homology"/>
<dbReference type="Gene3D" id="3.30.750.24">
    <property type="entry name" value="STAS domain"/>
    <property type="match status" value="1"/>
</dbReference>
<dbReference type="CDD" id="cd07043">
    <property type="entry name" value="STAS_anti-anti-sigma_factors"/>
    <property type="match status" value="1"/>
</dbReference>
<sequence length="117" mass="12594">MTMQRIQLFVPEFVPEPLAIDTASDLAGTIRVRVSGEVDLATIDPLVEALAAAVAQRPDLVEVDLADVPFMDSTGVNALVRAHHAAARAGCRLRVVRPHRLVYQVLRTCGLLATLGL</sequence>
<dbReference type="PANTHER" id="PTHR33495:SF2">
    <property type="entry name" value="ANTI-SIGMA FACTOR ANTAGONIST TM_1081-RELATED"/>
    <property type="match status" value="1"/>
</dbReference>
<dbReference type="InterPro" id="IPR003658">
    <property type="entry name" value="Anti-sigma_ant"/>
</dbReference>
<comment type="similarity">
    <text evidence="1 2">Belongs to the anti-sigma-factor antagonist family.</text>
</comment>
<protein>
    <recommendedName>
        <fullName evidence="2">Anti-sigma factor antagonist</fullName>
    </recommendedName>
</protein>
<dbReference type="SUPFAM" id="SSF52091">
    <property type="entry name" value="SpoIIaa-like"/>
    <property type="match status" value="1"/>
</dbReference>
<dbReference type="AlphaFoldDB" id="A0A8J3X2E2"/>
<dbReference type="Proteomes" id="UP000599074">
    <property type="component" value="Unassembled WGS sequence"/>
</dbReference>
<dbReference type="Pfam" id="PF13466">
    <property type="entry name" value="STAS_2"/>
    <property type="match status" value="1"/>
</dbReference>
<reference evidence="4" key="1">
    <citation type="submission" date="2021-01" db="EMBL/GenBank/DDBJ databases">
        <title>Whole genome shotgun sequence of Planosporangium mesophilum NBRC 109066.</title>
        <authorList>
            <person name="Komaki H."/>
            <person name="Tamura T."/>
        </authorList>
    </citation>
    <scope>NUCLEOTIDE SEQUENCE</scope>
    <source>
        <strain evidence="4">NBRC 109066</strain>
    </source>
</reference>
<organism evidence="4 5">
    <name type="scientific">Planosporangium mesophilum</name>
    <dbReference type="NCBI Taxonomy" id="689768"/>
    <lineage>
        <taxon>Bacteria</taxon>
        <taxon>Bacillati</taxon>
        <taxon>Actinomycetota</taxon>
        <taxon>Actinomycetes</taxon>
        <taxon>Micromonosporales</taxon>
        <taxon>Micromonosporaceae</taxon>
        <taxon>Planosporangium</taxon>
    </lineage>
</organism>
<evidence type="ECO:0000313" key="5">
    <source>
        <dbReference type="Proteomes" id="UP000599074"/>
    </source>
</evidence>
<dbReference type="PANTHER" id="PTHR33495">
    <property type="entry name" value="ANTI-SIGMA FACTOR ANTAGONIST TM_1081-RELATED-RELATED"/>
    <property type="match status" value="1"/>
</dbReference>
<dbReference type="PROSITE" id="PS50801">
    <property type="entry name" value="STAS"/>
    <property type="match status" value="1"/>
</dbReference>
<evidence type="ECO:0000313" key="4">
    <source>
        <dbReference type="EMBL" id="GII24816.1"/>
    </source>
</evidence>
<name>A0A8J3X2E2_9ACTN</name>
<evidence type="ECO:0000256" key="1">
    <source>
        <dbReference type="ARBA" id="ARBA00009013"/>
    </source>
</evidence>
<evidence type="ECO:0000256" key="2">
    <source>
        <dbReference type="RuleBase" id="RU003749"/>
    </source>
</evidence>
<gene>
    <name evidence="4" type="ORF">Pme01_44130</name>
</gene>
<dbReference type="InterPro" id="IPR036513">
    <property type="entry name" value="STAS_dom_sf"/>
</dbReference>
<accession>A0A8J3X2E2</accession>
<dbReference type="NCBIfam" id="TIGR00377">
    <property type="entry name" value="ant_ant_sig"/>
    <property type="match status" value="1"/>
</dbReference>
<dbReference type="InterPro" id="IPR002645">
    <property type="entry name" value="STAS_dom"/>
</dbReference>
<dbReference type="InterPro" id="IPR058548">
    <property type="entry name" value="MlaB-like_STAS"/>
</dbReference>